<dbReference type="SMART" id="SM00239">
    <property type="entry name" value="C2"/>
    <property type="match status" value="1"/>
</dbReference>
<accession>A0ABP0US91</accession>
<dbReference type="Proteomes" id="UP001497512">
    <property type="component" value="Chromosome 6"/>
</dbReference>
<evidence type="ECO:0000313" key="8">
    <source>
        <dbReference type="EMBL" id="CAK9228772.1"/>
    </source>
</evidence>
<dbReference type="PROSITE" id="PS50004">
    <property type="entry name" value="C2"/>
    <property type="match status" value="1"/>
</dbReference>
<dbReference type="SMART" id="SM00568">
    <property type="entry name" value="GRAM"/>
    <property type="match status" value="1"/>
</dbReference>
<dbReference type="Gene3D" id="2.60.40.150">
    <property type="entry name" value="C2 domain"/>
    <property type="match status" value="1"/>
</dbReference>
<dbReference type="PROSITE" id="PS51778">
    <property type="entry name" value="VAST"/>
    <property type="match status" value="1"/>
</dbReference>
<evidence type="ECO:0000256" key="4">
    <source>
        <dbReference type="ARBA" id="ARBA00023136"/>
    </source>
</evidence>
<dbReference type="InterPro" id="IPR011993">
    <property type="entry name" value="PH-like_dom_sf"/>
</dbReference>
<gene>
    <name evidence="8" type="ORF">CSSPTR1EN2_LOCUS19400</name>
</gene>
<evidence type="ECO:0000256" key="2">
    <source>
        <dbReference type="ARBA" id="ARBA00022692"/>
    </source>
</evidence>
<evidence type="ECO:0000259" key="6">
    <source>
        <dbReference type="PROSITE" id="PS50004"/>
    </source>
</evidence>
<evidence type="ECO:0000256" key="5">
    <source>
        <dbReference type="SAM" id="MobiDB-lite"/>
    </source>
</evidence>
<name>A0ABP0US91_9BRYO</name>
<keyword evidence="4" id="KW-0472">Membrane</keyword>
<feature type="domain" description="C2" evidence="6">
    <location>
        <begin position="60"/>
        <end position="176"/>
    </location>
</feature>
<dbReference type="Pfam" id="PF02893">
    <property type="entry name" value="GRAM"/>
    <property type="match status" value="1"/>
</dbReference>
<keyword evidence="3" id="KW-1133">Transmembrane helix</keyword>
<evidence type="ECO:0000259" key="7">
    <source>
        <dbReference type="PROSITE" id="PS51778"/>
    </source>
</evidence>
<dbReference type="EMBL" id="OZ019898">
    <property type="protein sequence ID" value="CAK9228772.1"/>
    <property type="molecule type" value="Genomic_DNA"/>
</dbReference>
<protein>
    <recommendedName>
        <fullName evidence="10">BAG-associated GRAM protein 1</fullName>
    </recommendedName>
</protein>
<dbReference type="SUPFAM" id="SSF49562">
    <property type="entry name" value="C2 domain (Calcium/lipid-binding domain, CaLB)"/>
    <property type="match status" value="1"/>
</dbReference>
<dbReference type="InterPro" id="IPR044655">
    <property type="entry name" value="BAGP1-like"/>
</dbReference>
<sequence length="607" mass="67149">MGQVANKALEVLVPTWGEINVSLTAAVALVILVSLLQHASAAGKGTTRPAEKQKGMHLPAVSELETVLNRSTVQEGNKAISLELLAAKNLISANLNGTSDPYAIITCGLQKRFSSMVPGSRNPMWGEEFDFYTEELPVQVKIAIYDWDIVWKSACLGSTTLDIGTEGQTEAVWHVLDSPSGQVCIQLMTKRYPVSASGTLNGYPGLITHRRLLLENPVGTEVRQKPGPLQTIFELPPDEVVLHSFSCALERSFLYHGRVYLSAWNICFHSNVFAKQMKVILPYENIEEIKRSQHAIINPAITITLRSGSGGQGVPPLVRSDGRAKYKFASFWNRNHAHRALQRAHKNFATMQAVAKQEQQVSSMRTRSGSSRTFDEAAVKIDTSEPSEVPTVMQPFLQEDVLNNVVNVELPCTAEEYFSLCLGDDSKLMQSYCDHQKSTKLQMEQWKDSEQYGGQTREVTYRSICKSPMCPPDTAVTVWQHAAFSSDKQVLIFEAVSQIHDVPFGSYFEVHAKWTFSTKSAASCILDIRVGAHFKKWCLMQSKIKAGTVLEMKGDAELMIELARKEIVNSKLTSQQEDEAFTANLEGNGDSIKSGTVAEPAASELRS</sequence>
<evidence type="ECO:0000256" key="3">
    <source>
        <dbReference type="ARBA" id="ARBA00022989"/>
    </source>
</evidence>
<dbReference type="InterPro" id="IPR004182">
    <property type="entry name" value="GRAM"/>
</dbReference>
<dbReference type="InterPro" id="IPR031968">
    <property type="entry name" value="VASt"/>
</dbReference>
<comment type="subcellular location">
    <subcellularLocation>
        <location evidence="1">Membrane</location>
        <topology evidence="1">Single-pass membrane protein</topology>
    </subcellularLocation>
</comment>
<dbReference type="PANTHER" id="PTHR47038">
    <property type="entry name" value="BAG-ASSOCIATED GRAM PROTEIN 1"/>
    <property type="match status" value="1"/>
</dbReference>
<dbReference type="InterPro" id="IPR035892">
    <property type="entry name" value="C2_domain_sf"/>
</dbReference>
<keyword evidence="9" id="KW-1185">Reference proteome</keyword>
<dbReference type="Pfam" id="PF00168">
    <property type="entry name" value="C2"/>
    <property type="match status" value="1"/>
</dbReference>
<evidence type="ECO:0000256" key="1">
    <source>
        <dbReference type="ARBA" id="ARBA00004167"/>
    </source>
</evidence>
<dbReference type="InterPro" id="IPR000008">
    <property type="entry name" value="C2_dom"/>
</dbReference>
<dbReference type="Pfam" id="PF16016">
    <property type="entry name" value="VASt"/>
    <property type="match status" value="1"/>
</dbReference>
<dbReference type="PANTHER" id="PTHR47038:SF1">
    <property type="entry name" value="BAG-ASSOCIATED GRAM PROTEIN 1"/>
    <property type="match status" value="1"/>
</dbReference>
<organism evidence="8 9">
    <name type="scientific">Sphagnum troendelagicum</name>
    <dbReference type="NCBI Taxonomy" id="128251"/>
    <lineage>
        <taxon>Eukaryota</taxon>
        <taxon>Viridiplantae</taxon>
        <taxon>Streptophyta</taxon>
        <taxon>Embryophyta</taxon>
        <taxon>Bryophyta</taxon>
        <taxon>Sphagnophytina</taxon>
        <taxon>Sphagnopsida</taxon>
        <taxon>Sphagnales</taxon>
        <taxon>Sphagnaceae</taxon>
        <taxon>Sphagnum</taxon>
    </lineage>
</organism>
<dbReference type="Gene3D" id="2.30.29.30">
    <property type="entry name" value="Pleckstrin-homology domain (PH domain)/Phosphotyrosine-binding domain (PTB)"/>
    <property type="match status" value="1"/>
</dbReference>
<feature type="domain" description="VASt" evidence="7">
    <location>
        <begin position="398"/>
        <end position="571"/>
    </location>
</feature>
<evidence type="ECO:0000313" key="9">
    <source>
        <dbReference type="Proteomes" id="UP001497512"/>
    </source>
</evidence>
<evidence type="ECO:0008006" key="10">
    <source>
        <dbReference type="Google" id="ProtNLM"/>
    </source>
</evidence>
<reference evidence="8" key="1">
    <citation type="submission" date="2024-02" db="EMBL/GenBank/DDBJ databases">
        <authorList>
            <consortium name="ELIXIR-Norway"/>
            <consortium name="Elixir Norway"/>
        </authorList>
    </citation>
    <scope>NUCLEOTIDE SEQUENCE</scope>
</reference>
<proteinExistence type="predicted"/>
<dbReference type="CDD" id="cd00030">
    <property type="entry name" value="C2"/>
    <property type="match status" value="1"/>
</dbReference>
<keyword evidence="2" id="KW-0812">Transmembrane</keyword>
<feature type="region of interest" description="Disordered" evidence="5">
    <location>
        <begin position="584"/>
        <end position="607"/>
    </location>
</feature>